<dbReference type="InterPro" id="IPR005335">
    <property type="entry name" value="Terminase_ssu"/>
</dbReference>
<protein>
    <submittedName>
        <fullName evidence="1">Putative small subunit terminase</fullName>
    </submittedName>
</protein>
<dbReference type="GO" id="GO:0051276">
    <property type="term" value="P:chromosome organization"/>
    <property type="evidence" value="ECO:0007669"/>
    <property type="project" value="InterPro"/>
</dbReference>
<organism evidence="1">
    <name type="scientific">Vibrio phage Rostov M3</name>
    <dbReference type="NCBI Taxonomy" id="2660724"/>
    <lineage>
        <taxon>Viruses</taxon>
        <taxon>Duplodnaviria</taxon>
        <taxon>Heunggongvirae</taxon>
        <taxon>Uroviricota</taxon>
        <taxon>Caudoviricetes</taxon>
    </lineage>
</organism>
<accession>A0A5Q2WEA4</accession>
<proteinExistence type="predicted"/>
<dbReference type="EMBL" id="MN379460">
    <property type="protein sequence ID" value="QGH75013.1"/>
    <property type="molecule type" value="Genomic_DNA"/>
</dbReference>
<name>A0A5Q2WEA4_9CAUD</name>
<dbReference type="Pfam" id="PF03592">
    <property type="entry name" value="Terminase_2"/>
    <property type="match status" value="1"/>
</dbReference>
<reference evidence="1" key="1">
    <citation type="submission" date="2019-08" db="EMBL/GenBank/DDBJ databases">
        <authorList>
            <person name="Pogozhova M.P."/>
            <person name="Pisanov R.V."/>
            <person name="Gaevskaya N.E."/>
            <person name="Vodopyanov A.S."/>
        </authorList>
    </citation>
    <scope>NUCLEOTIDE SEQUENCE</scope>
</reference>
<gene>
    <name evidence="1" type="ORF">RostovM3_00034</name>
</gene>
<evidence type="ECO:0000313" key="1">
    <source>
        <dbReference type="EMBL" id="QGH75013.1"/>
    </source>
</evidence>
<sequence length="219" mass="24466">MWLYVGLRGIIDRTNQYEGEHMNQLSSEQQKLYDALTTLQKKCVVAKLDKNATSNAVAYCSATGRHNLSATHASRLAFSVFSHPNVKAFLKSMEKETIDDMIMGRDELLSELTDIASTTIDDIVQIVHSSDNMMNVETGAIYTGLESITIKRLEEIPEHARKSIKSIKQGRYGLEVTLHDSLTARKMIADMQGFNAPTKTEIKVDGPTKLDDFYGDTES</sequence>